<dbReference type="Proteomes" id="UP000239415">
    <property type="component" value="Unassembled WGS sequence"/>
</dbReference>
<sequence>MTPLLLTLTGGAGAGKTTIAAAFDDAVVLHGDDYYVTGRDRGVWIPDRTGTPRLDVGDPRSIDFGRLTADTTAALRRHDLVIVEGLFAARISPPTPHRRFGVFVDLAADLRLVRKIQRKCVTGDFPLDVLLANYLDHRRDAHERHVEPMRDHCDLVVDGSRPAAETAAAIRAECGCANPQPAI</sequence>
<dbReference type="Gene3D" id="3.40.50.300">
    <property type="entry name" value="P-loop containing nucleotide triphosphate hydrolases"/>
    <property type="match status" value="2"/>
</dbReference>
<evidence type="ECO:0000313" key="2">
    <source>
        <dbReference type="EMBL" id="PRX22845.1"/>
    </source>
</evidence>
<dbReference type="RefSeq" id="WP_203736904.1">
    <property type="nucleotide sequence ID" value="NZ_BOMO01000021.1"/>
</dbReference>
<gene>
    <name evidence="2" type="ORF">CLV67_104373</name>
</gene>
<accession>A0A2T0KHD3</accession>
<dbReference type="SUPFAM" id="SSF52540">
    <property type="entry name" value="P-loop containing nucleoside triphosphate hydrolases"/>
    <property type="match status" value="1"/>
</dbReference>
<feature type="domain" description="Phosphoribulokinase/uridine kinase" evidence="1">
    <location>
        <begin position="72"/>
        <end position="158"/>
    </location>
</feature>
<evidence type="ECO:0000259" key="1">
    <source>
        <dbReference type="Pfam" id="PF00485"/>
    </source>
</evidence>
<dbReference type="InterPro" id="IPR006083">
    <property type="entry name" value="PRK/URK"/>
</dbReference>
<comment type="caution">
    <text evidence="2">The sequence shown here is derived from an EMBL/GenBank/DDBJ whole genome shotgun (WGS) entry which is preliminary data.</text>
</comment>
<reference evidence="2 3" key="1">
    <citation type="submission" date="2018-03" db="EMBL/GenBank/DDBJ databases">
        <title>Genomic Encyclopedia of Archaeal and Bacterial Type Strains, Phase II (KMG-II): from individual species to whole genera.</title>
        <authorList>
            <person name="Goeker M."/>
        </authorList>
    </citation>
    <scope>NUCLEOTIDE SEQUENCE [LARGE SCALE GENOMIC DNA]</scope>
    <source>
        <strain evidence="2 3">DSM 43146</strain>
    </source>
</reference>
<keyword evidence="3" id="KW-1185">Reference proteome</keyword>
<dbReference type="GO" id="GO:0005524">
    <property type="term" value="F:ATP binding"/>
    <property type="evidence" value="ECO:0007669"/>
    <property type="project" value="InterPro"/>
</dbReference>
<name>A0A2T0KHD3_9ACTN</name>
<dbReference type="EMBL" id="PVMZ01000004">
    <property type="protein sequence ID" value="PRX22845.1"/>
    <property type="molecule type" value="Genomic_DNA"/>
</dbReference>
<keyword evidence="2" id="KW-0808">Transferase</keyword>
<organism evidence="2 3">
    <name type="scientific">Actinoplanes italicus</name>
    <dbReference type="NCBI Taxonomy" id="113567"/>
    <lineage>
        <taxon>Bacteria</taxon>
        <taxon>Bacillati</taxon>
        <taxon>Actinomycetota</taxon>
        <taxon>Actinomycetes</taxon>
        <taxon>Micromonosporales</taxon>
        <taxon>Micromonosporaceae</taxon>
        <taxon>Actinoplanes</taxon>
    </lineage>
</organism>
<dbReference type="Pfam" id="PF00485">
    <property type="entry name" value="PRK"/>
    <property type="match status" value="1"/>
</dbReference>
<protein>
    <submittedName>
        <fullName evidence="2">Uridine kinase</fullName>
    </submittedName>
</protein>
<proteinExistence type="predicted"/>
<dbReference type="InterPro" id="IPR027417">
    <property type="entry name" value="P-loop_NTPase"/>
</dbReference>
<dbReference type="GO" id="GO:0016301">
    <property type="term" value="F:kinase activity"/>
    <property type="evidence" value="ECO:0007669"/>
    <property type="project" value="UniProtKB-KW"/>
</dbReference>
<dbReference type="AlphaFoldDB" id="A0A2T0KHD3"/>
<keyword evidence="2" id="KW-0418">Kinase</keyword>
<evidence type="ECO:0000313" key="3">
    <source>
        <dbReference type="Proteomes" id="UP000239415"/>
    </source>
</evidence>